<dbReference type="PaxDb" id="35128-Thaps6431"/>
<dbReference type="HOGENOM" id="CLU_1323257_0_0_1"/>
<evidence type="ECO:0000313" key="2">
    <source>
        <dbReference type="EMBL" id="EED91294.1"/>
    </source>
</evidence>
<dbReference type="EMBL" id="CM000643">
    <property type="protein sequence ID" value="EED91294.1"/>
    <property type="molecule type" value="Genomic_DNA"/>
</dbReference>
<organism evidence="2 3">
    <name type="scientific">Thalassiosira pseudonana</name>
    <name type="common">Marine diatom</name>
    <name type="synonym">Cyclotella nana</name>
    <dbReference type="NCBI Taxonomy" id="35128"/>
    <lineage>
        <taxon>Eukaryota</taxon>
        <taxon>Sar</taxon>
        <taxon>Stramenopiles</taxon>
        <taxon>Ochrophyta</taxon>
        <taxon>Bacillariophyta</taxon>
        <taxon>Coscinodiscophyceae</taxon>
        <taxon>Thalassiosirophycidae</taxon>
        <taxon>Thalassiosirales</taxon>
        <taxon>Thalassiosiraceae</taxon>
        <taxon>Thalassiosira</taxon>
    </lineage>
</organism>
<dbReference type="PROSITE" id="PS51257">
    <property type="entry name" value="PROKAR_LIPOPROTEIN"/>
    <property type="match status" value="1"/>
</dbReference>
<dbReference type="InParanoid" id="B8C4A7"/>
<dbReference type="AlphaFoldDB" id="B8C4A7"/>
<feature type="signal peptide" evidence="1">
    <location>
        <begin position="1"/>
        <end position="22"/>
    </location>
</feature>
<feature type="chain" id="PRO_5002869004" evidence="1">
    <location>
        <begin position="23"/>
        <end position="208"/>
    </location>
</feature>
<evidence type="ECO:0000256" key="1">
    <source>
        <dbReference type="SAM" id="SignalP"/>
    </source>
</evidence>
<keyword evidence="1" id="KW-0732">Signal</keyword>
<dbReference type="GeneID" id="7444552"/>
<reference evidence="2 3" key="2">
    <citation type="journal article" date="2008" name="Nature">
        <title>The Phaeodactylum genome reveals the evolutionary history of diatom genomes.</title>
        <authorList>
            <person name="Bowler C."/>
            <person name="Allen A.E."/>
            <person name="Badger J.H."/>
            <person name="Grimwood J."/>
            <person name="Jabbari K."/>
            <person name="Kuo A."/>
            <person name="Maheswari U."/>
            <person name="Martens C."/>
            <person name="Maumus F."/>
            <person name="Otillar R.P."/>
            <person name="Rayko E."/>
            <person name="Salamov A."/>
            <person name="Vandepoele K."/>
            <person name="Beszteri B."/>
            <person name="Gruber A."/>
            <person name="Heijde M."/>
            <person name="Katinka M."/>
            <person name="Mock T."/>
            <person name="Valentin K."/>
            <person name="Verret F."/>
            <person name="Berges J.A."/>
            <person name="Brownlee C."/>
            <person name="Cadoret J.P."/>
            <person name="Chiovitti A."/>
            <person name="Choi C.J."/>
            <person name="Coesel S."/>
            <person name="De Martino A."/>
            <person name="Detter J.C."/>
            <person name="Durkin C."/>
            <person name="Falciatore A."/>
            <person name="Fournet J."/>
            <person name="Haruta M."/>
            <person name="Huysman M.J."/>
            <person name="Jenkins B.D."/>
            <person name="Jiroutova K."/>
            <person name="Jorgensen R.E."/>
            <person name="Joubert Y."/>
            <person name="Kaplan A."/>
            <person name="Kroger N."/>
            <person name="Kroth P.G."/>
            <person name="La Roche J."/>
            <person name="Lindquist E."/>
            <person name="Lommer M."/>
            <person name="Martin-Jezequel V."/>
            <person name="Lopez P.J."/>
            <person name="Lucas S."/>
            <person name="Mangogna M."/>
            <person name="McGinnis K."/>
            <person name="Medlin L.K."/>
            <person name="Montsant A."/>
            <person name="Oudot-Le Secq M.P."/>
            <person name="Napoli C."/>
            <person name="Obornik M."/>
            <person name="Parker M.S."/>
            <person name="Petit J.L."/>
            <person name="Porcel B.M."/>
            <person name="Poulsen N."/>
            <person name="Robison M."/>
            <person name="Rychlewski L."/>
            <person name="Rynearson T.A."/>
            <person name="Schmutz J."/>
            <person name="Shapiro H."/>
            <person name="Siaut M."/>
            <person name="Stanley M."/>
            <person name="Sussman M.R."/>
            <person name="Taylor A.R."/>
            <person name="Vardi A."/>
            <person name="von Dassow P."/>
            <person name="Vyverman W."/>
            <person name="Willis A."/>
            <person name="Wyrwicz L.S."/>
            <person name="Rokhsar D.S."/>
            <person name="Weissenbach J."/>
            <person name="Armbrust E.V."/>
            <person name="Green B.R."/>
            <person name="Van de Peer Y."/>
            <person name="Grigoriev I.V."/>
        </authorList>
    </citation>
    <scope>NUCLEOTIDE SEQUENCE [LARGE SCALE GENOMIC DNA]</scope>
    <source>
        <strain evidence="2 3">CCMP1335</strain>
    </source>
</reference>
<accession>B8C4A7</accession>
<reference evidence="2 3" key="1">
    <citation type="journal article" date="2004" name="Science">
        <title>The genome of the diatom Thalassiosira pseudonana: ecology, evolution, and metabolism.</title>
        <authorList>
            <person name="Armbrust E.V."/>
            <person name="Berges J.A."/>
            <person name="Bowler C."/>
            <person name="Green B.R."/>
            <person name="Martinez D."/>
            <person name="Putnam N.H."/>
            <person name="Zhou S."/>
            <person name="Allen A.E."/>
            <person name="Apt K.E."/>
            <person name="Bechner M."/>
            <person name="Brzezinski M.A."/>
            <person name="Chaal B.K."/>
            <person name="Chiovitti A."/>
            <person name="Davis A.K."/>
            <person name="Demarest M.S."/>
            <person name="Detter J.C."/>
            <person name="Glavina T."/>
            <person name="Goodstein D."/>
            <person name="Hadi M.Z."/>
            <person name="Hellsten U."/>
            <person name="Hildebrand M."/>
            <person name="Jenkins B.D."/>
            <person name="Jurka J."/>
            <person name="Kapitonov V.V."/>
            <person name="Kroger N."/>
            <person name="Lau W.W."/>
            <person name="Lane T.W."/>
            <person name="Larimer F.W."/>
            <person name="Lippmeier J.C."/>
            <person name="Lucas S."/>
            <person name="Medina M."/>
            <person name="Montsant A."/>
            <person name="Obornik M."/>
            <person name="Parker M.S."/>
            <person name="Palenik B."/>
            <person name="Pazour G.J."/>
            <person name="Richardson P.M."/>
            <person name="Rynearson T.A."/>
            <person name="Saito M.A."/>
            <person name="Schwartz D.C."/>
            <person name="Thamatrakoln K."/>
            <person name="Valentin K."/>
            <person name="Vardi A."/>
            <person name="Wilkerson F.P."/>
            <person name="Rokhsar D.S."/>
        </authorList>
    </citation>
    <scope>NUCLEOTIDE SEQUENCE [LARGE SCALE GENOMIC DNA]</scope>
    <source>
        <strain evidence="2 3">CCMP1335</strain>
    </source>
</reference>
<proteinExistence type="predicted"/>
<dbReference type="Proteomes" id="UP000001449">
    <property type="component" value="Chromosome 6"/>
</dbReference>
<name>B8C4A7_THAPS</name>
<protein>
    <submittedName>
        <fullName evidence="2">Uncharacterized protein</fullName>
    </submittedName>
</protein>
<sequence>MKSVHFLTATLLAFSCSAFTSSRVYTHSRALLLLSGPSFVTSQDGSCPSTTTTALSADNAQGGGVAPALVSVDAYTNAIDTLYKDMGMEPVPEDQRPPMYAIGKLVAQLPLEHVSGIRLADCETLTLISQVKQTVVELTGMQSLDTIVAIRSGGDGNGNYGYECDTRGKPIGEVAAAYTAAVNHAMENQLTEIELEVQRLVPMMPSEE</sequence>
<dbReference type="eggNOG" id="ENOG502QYZS">
    <property type="taxonomic scope" value="Eukaryota"/>
</dbReference>
<keyword evidence="3" id="KW-1185">Reference proteome</keyword>
<evidence type="ECO:0000313" key="3">
    <source>
        <dbReference type="Proteomes" id="UP000001449"/>
    </source>
</evidence>
<dbReference type="KEGG" id="tps:THAPSDRAFT_6431"/>
<dbReference type="RefSeq" id="XP_002291187.1">
    <property type="nucleotide sequence ID" value="XM_002291151.1"/>
</dbReference>
<gene>
    <name evidence="2" type="ORF">THAPSDRAFT_6431</name>
</gene>